<keyword evidence="3" id="KW-0472">Membrane</keyword>
<feature type="transmembrane region" description="Helical" evidence="3">
    <location>
        <begin position="39"/>
        <end position="55"/>
    </location>
</feature>
<evidence type="ECO:0000256" key="3">
    <source>
        <dbReference type="SAM" id="Phobius"/>
    </source>
</evidence>
<evidence type="ECO:0000256" key="2">
    <source>
        <dbReference type="SAM" id="MobiDB-lite"/>
    </source>
</evidence>
<accession>A0A7S2RJG5</accession>
<dbReference type="AlphaFoldDB" id="A0A7S2RJG5"/>
<feature type="domain" description="PPIase cyclophilin-type" evidence="4">
    <location>
        <begin position="182"/>
        <end position="317"/>
    </location>
</feature>
<reference evidence="5" key="1">
    <citation type="submission" date="2021-01" db="EMBL/GenBank/DDBJ databases">
        <authorList>
            <person name="Corre E."/>
            <person name="Pelletier E."/>
            <person name="Niang G."/>
            <person name="Scheremetjew M."/>
            <person name="Finn R."/>
            <person name="Kale V."/>
            <person name="Holt S."/>
            <person name="Cochrane G."/>
            <person name="Meng A."/>
            <person name="Brown T."/>
            <person name="Cohen L."/>
        </authorList>
    </citation>
    <scope>NUCLEOTIDE SEQUENCE</scope>
    <source>
        <strain evidence="5">CCMP1243</strain>
    </source>
</reference>
<evidence type="ECO:0000256" key="1">
    <source>
        <dbReference type="SAM" id="Coils"/>
    </source>
</evidence>
<organism evidence="5">
    <name type="scientific">Rhizochromulina marina</name>
    <dbReference type="NCBI Taxonomy" id="1034831"/>
    <lineage>
        <taxon>Eukaryota</taxon>
        <taxon>Sar</taxon>
        <taxon>Stramenopiles</taxon>
        <taxon>Ochrophyta</taxon>
        <taxon>Dictyochophyceae</taxon>
        <taxon>Rhizochromulinales</taxon>
        <taxon>Rhizochromulina</taxon>
    </lineage>
</organism>
<keyword evidence="1" id="KW-0175">Coiled coil</keyword>
<dbReference type="InterPro" id="IPR002130">
    <property type="entry name" value="Cyclophilin-type_PPIase_dom"/>
</dbReference>
<keyword evidence="3" id="KW-0812">Transmembrane</keyword>
<dbReference type="GO" id="GO:0003755">
    <property type="term" value="F:peptidyl-prolyl cis-trans isomerase activity"/>
    <property type="evidence" value="ECO:0007669"/>
    <property type="project" value="InterPro"/>
</dbReference>
<dbReference type="Gene3D" id="2.40.100.10">
    <property type="entry name" value="Cyclophilin-like"/>
    <property type="match status" value="1"/>
</dbReference>
<feature type="coiled-coil region" evidence="1">
    <location>
        <begin position="112"/>
        <end position="139"/>
    </location>
</feature>
<sequence>MRVTRRHATDVEQGQNPAVSAAVTADLDDRPERPQGNRLLLAVALLMLSLLALYAERAFTHPEVAQGAIEEPLRVLEQLEHVGSRQVLPEAAPPVPAAHEAHDHGRQGESHFIGLEMRIEELSRELRDLKKRKVSLETDDMAQMKIRELQTAAREMVLHNFGSTGPFRAELNLVFPDTMPDFDTEGAAGRIVIELAPLELLPYSNYAVLDMISNWPGGFFHRNAPHVKQVQVSQSRSVKHLPMPFQEYSKEYPHVKYTLGFAGRPGGPAFYVSTVDNTRNHGPGSQSKGTTEADTCFGRVVEGFDVVDRMSKQPGKSKPNGFVSGRGNLIEIQSFRLLAAGG</sequence>
<dbReference type="SUPFAM" id="SSF50891">
    <property type="entry name" value="Cyclophilin-like"/>
    <property type="match status" value="1"/>
</dbReference>
<dbReference type="InterPro" id="IPR029000">
    <property type="entry name" value="Cyclophilin-like_dom_sf"/>
</dbReference>
<proteinExistence type="predicted"/>
<protein>
    <recommendedName>
        <fullName evidence="4">PPIase cyclophilin-type domain-containing protein</fullName>
    </recommendedName>
</protein>
<keyword evidence="3" id="KW-1133">Transmembrane helix</keyword>
<evidence type="ECO:0000259" key="4">
    <source>
        <dbReference type="Pfam" id="PF00160"/>
    </source>
</evidence>
<dbReference type="Pfam" id="PF00160">
    <property type="entry name" value="Pro_isomerase"/>
    <property type="match status" value="1"/>
</dbReference>
<evidence type="ECO:0000313" key="5">
    <source>
        <dbReference type="EMBL" id="CAD9672892.1"/>
    </source>
</evidence>
<dbReference type="EMBL" id="HBHJ01008065">
    <property type="protein sequence ID" value="CAD9672892.1"/>
    <property type="molecule type" value="Transcribed_RNA"/>
</dbReference>
<gene>
    <name evidence="5" type="ORF">RMAR1173_LOCUS5195</name>
</gene>
<name>A0A7S2RJG5_9STRA</name>
<feature type="region of interest" description="Disordered" evidence="2">
    <location>
        <begin position="1"/>
        <end position="20"/>
    </location>
</feature>